<keyword evidence="1" id="KW-0805">Transcription regulation</keyword>
<reference evidence="5" key="1">
    <citation type="submission" date="2021-01" db="EMBL/GenBank/DDBJ databases">
        <title>Whole genome shotgun sequence of Actinoplanes capillaceus NBRC 16408.</title>
        <authorList>
            <person name="Komaki H."/>
            <person name="Tamura T."/>
        </authorList>
    </citation>
    <scope>NUCLEOTIDE SEQUENCE [LARGE SCALE GENOMIC DNA]</scope>
    <source>
        <strain evidence="5">NBRC 16408</strain>
    </source>
</reference>
<dbReference type="EMBL" id="BOMF01000018">
    <property type="protein sequence ID" value="GID43850.1"/>
    <property type="molecule type" value="Genomic_DNA"/>
</dbReference>
<dbReference type="SUPFAM" id="SSF53822">
    <property type="entry name" value="Periplasmic binding protein-like I"/>
    <property type="match status" value="1"/>
</dbReference>
<evidence type="ECO:0000313" key="5">
    <source>
        <dbReference type="EMBL" id="GID43850.1"/>
    </source>
</evidence>
<accession>A0ABQ3WE16</accession>
<evidence type="ECO:0000256" key="2">
    <source>
        <dbReference type="ARBA" id="ARBA00023125"/>
    </source>
</evidence>
<feature type="domain" description="HTH lacI-type" evidence="4">
    <location>
        <begin position="15"/>
        <end position="69"/>
    </location>
</feature>
<dbReference type="Gene3D" id="3.40.50.2300">
    <property type="match status" value="2"/>
</dbReference>
<dbReference type="Gene3D" id="1.10.260.40">
    <property type="entry name" value="lambda repressor-like DNA-binding domains"/>
    <property type="match status" value="1"/>
</dbReference>
<dbReference type="CDD" id="cd06267">
    <property type="entry name" value="PBP1_LacI_sugar_binding-like"/>
    <property type="match status" value="1"/>
</dbReference>
<dbReference type="Pfam" id="PF00356">
    <property type="entry name" value="LacI"/>
    <property type="match status" value="1"/>
</dbReference>
<dbReference type="CDD" id="cd01392">
    <property type="entry name" value="HTH_LacI"/>
    <property type="match status" value="1"/>
</dbReference>
<comment type="caution">
    <text evidence="5">The sequence shown here is derived from an EMBL/GenBank/DDBJ whole genome shotgun (WGS) entry which is preliminary data.</text>
</comment>
<sequence>MTRPDPAIPRGGATPDLAAVARRAGVSAATASRVLSGRGPASTASRDAVRRAAAELGYVPHPVARRLARGSGTRILFAVRDRRTGIVHDPYVTRAAAAMAAAVDPDSLGVTLRRLPLAASAALETIAADRSIAAVVLAGHDRDLLEHLPAGLRGRTAAIGTGGADVDSAAGIGALLRHLHDTGRRRIALVSGPRWLAASGAPLRAYTELTRAAGLPSRVVAGDFTAERGRAAAVTVLRRWPDTDAIATVSDATAVGVLLGLAAAGIRVPLDIAVTGFDDIPLVSAYPGLSTATHPVEPIAQAAARAALGAPAPDRLFPSRPVLRATA</sequence>
<dbReference type="PANTHER" id="PTHR30146">
    <property type="entry name" value="LACI-RELATED TRANSCRIPTIONAL REPRESSOR"/>
    <property type="match status" value="1"/>
</dbReference>
<dbReference type="InterPro" id="IPR046335">
    <property type="entry name" value="LacI/GalR-like_sensor"/>
</dbReference>
<evidence type="ECO:0000256" key="1">
    <source>
        <dbReference type="ARBA" id="ARBA00023015"/>
    </source>
</evidence>
<dbReference type="InterPro" id="IPR000843">
    <property type="entry name" value="HTH_LacI"/>
</dbReference>
<name>A0ABQ3WE16_9ACTN</name>
<organism evidence="5">
    <name type="scientific">Actinoplanes campanulatus</name>
    <dbReference type="NCBI Taxonomy" id="113559"/>
    <lineage>
        <taxon>Bacteria</taxon>
        <taxon>Bacillati</taxon>
        <taxon>Actinomycetota</taxon>
        <taxon>Actinomycetes</taxon>
        <taxon>Micromonosporales</taxon>
        <taxon>Micromonosporaceae</taxon>
        <taxon>Actinoplanes</taxon>
    </lineage>
</organism>
<dbReference type="SMART" id="SM00354">
    <property type="entry name" value="HTH_LACI"/>
    <property type="match status" value="1"/>
</dbReference>
<dbReference type="Pfam" id="PF13377">
    <property type="entry name" value="Peripla_BP_3"/>
    <property type="match status" value="1"/>
</dbReference>
<dbReference type="PROSITE" id="PS50932">
    <property type="entry name" value="HTH_LACI_2"/>
    <property type="match status" value="1"/>
</dbReference>
<keyword evidence="3" id="KW-0804">Transcription</keyword>
<evidence type="ECO:0000259" key="4">
    <source>
        <dbReference type="PROSITE" id="PS50932"/>
    </source>
</evidence>
<protein>
    <submittedName>
        <fullName evidence="5">LacI family transcriptional regulator</fullName>
    </submittedName>
</protein>
<dbReference type="InterPro" id="IPR010982">
    <property type="entry name" value="Lambda_DNA-bd_dom_sf"/>
</dbReference>
<keyword evidence="2" id="KW-0238">DNA-binding</keyword>
<proteinExistence type="predicted"/>
<dbReference type="PANTHER" id="PTHR30146:SF109">
    <property type="entry name" value="HTH-TYPE TRANSCRIPTIONAL REGULATOR GALS"/>
    <property type="match status" value="1"/>
</dbReference>
<dbReference type="InterPro" id="IPR028082">
    <property type="entry name" value="Peripla_BP_I"/>
</dbReference>
<evidence type="ECO:0000256" key="3">
    <source>
        <dbReference type="ARBA" id="ARBA00023163"/>
    </source>
</evidence>
<dbReference type="SUPFAM" id="SSF47413">
    <property type="entry name" value="lambda repressor-like DNA-binding domains"/>
    <property type="match status" value="1"/>
</dbReference>
<gene>
    <name evidence="5" type="ORF">Aca07nite_11250</name>
</gene>